<evidence type="ECO:0000256" key="1">
    <source>
        <dbReference type="RuleBase" id="RU000411"/>
    </source>
</evidence>
<dbReference type="EMBL" id="QGGB01000009">
    <property type="protein sequence ID" value="PWN05710.1"/>
    <property type="molecule type" value="Genomic_DNA"/>
</dbReference>
<comment type="similarity">
    <text evidence="1">Belongs to the serpin family.</text>
</comment>
<name>A0A316TMR1_9BACT</name>
<dbReference type="PANTHER" id="PTHR11461:SF211">
    <property type="entry name" value="GH10112P-RELATED"/>
    <property type="match status" value="1"/>
</dbReference>
<protein>
    <submittedName>
        <fullName evidence="3">Serpin family protein</fullName>
    </submittedName>
</protein>
<dbReference type="CDD" id="cd19588">
    <property type="entry name" value="serpin_miropin-like"/>
    <property type="match status" value="1"/>
</dbReference>
<dbReference type="Gene3D" id="3.30.497.10">
    <property type="entry name" value="Antithrombin, subunit I, domain 2"/>
    <property type="match status" value="1"/>
</dbReference>
<sequence length="415" mass="47090">MKLVQNLILLTVCLFLFTMCENSITGPDGPKGELPRDLTTGEKLLVEADGSFSYDIFRRTVNRETEKENLMISPLSISMALAMTLNGAQGSTYDKMQQALYLSGMEIEEINEAFRSLTELLVSVDPQVTIRIANSIWYKNGLPVEEEFLDSMRDFFDARVEGIDFDDPASVDIINNWVNENTEGLIEEIVKQIEPQMVMFLINALYFKGDWLRPFDVEDTRKADFSLESGETTEVDMMHQEGRFALYFSDEVRMAEIPYGDSLFTMSVLMPADPDMPIGQFVEENVTSASLDNWRSNLTVDSREITLELPKFEFEYEIKYNDILKAMGMDTAFNKSEANFKGIADVSPRNLYIDEVKHKTFIRVDEKGTEAAAVTSVGFGIESLPPQMIVDRPFAFIIHERESGTNLFMGVVRNP</sequence>
<keyword evidence="4" id="KW-1185">Reference proteome</keyword>
<dbReference type="InterPro" id="IPR036186">
    <property type="entry name" value="Serpin_sf"/>
</dbReference>
<accession>A0A316TMR1</accession>
<evidence type="ECO:0000259" key="2">
    <source>
        <dbReference type="SMART" id="SM00093"/>
    </source>
</evidence>
<comment type="caution">
    <text evidence="3">The sequence shown here is derived from an EMBL/GenBank/DDBJ whole genome shotgun (WGS) entry which is preliminary data.</text>
</comment>
<evidence type="ECO:0000313" key="3">
    <source>
        <dbReference type="EMBL" id="PWN05710.1"/>
    </source>
</evidence>
<dbReference type="Proteomes" id="UP000245533">
    <property type="component" value="Unassembled WGS sequence"/>
</dbReference>
<feature type="domain" description="Serpin" evidence="2">
    <location>
        <begin position="54"/>
        <end position="415"/>
    </location>
</feature>
<dbReference type="GO" id="GO:0005615">
    <property type="term" value="C:extracellular space"/>
    <property type="evidence" value="ECO:0007669"/>
    <property type="project" value="InterPro"/>
</dbReference>
<dbReference type="SUPFAM" id="SSF56574">
    <property type="entry name" value="Serpins"/>
    <property type="match status" value="1"/>
</dbReference>
<dbReference type="PANTHER" id="PTHR11461">
    <property type="entry name" value="SERINE PROTEASE INHIBITOR, SERPIN"/>
    <property type="match status" value="1"/>
</dbReference>
<dbReference type="AlphaFoldDB" id="A0A316TMR1"/>
<dbReference type="OrthoDB" id="9764871at2"/>
<dbReference type="InterPro" id="IPR042185">
    <property type="entry name" value="Serpin_sf_2"/>
</dbReference>
<reference evidence="3 4" key="1">
    <citation type="submission" date="2018-05" db="EMBL/GenBank/DDBJ databases">
        <title>Rhodohalobacter halophilus gen. nov., sp. nov., a moderately halophilic member of the family Balneolaceae.</title>
        <authorList>
            <person name="Liu Z.-W."/>
        </authorList>
    </citation>
    <scope>NUCLEOTIDE SEQUENCE [LARGE SCALE GENOMIC DNA]</scope>
    <source>
        <strain evidence="3 4">8A47</strain>
    </source>
</reference>
<dbReference type="InterPro" id="IPR023796">
    <property type="entry name" value="Serpin_dom"/>
</dbReference>
<dbReference type="InterPro" id="IPR000215">
    <property type="entry name" value="Serpin_fam"/>
</dbReference>
<dbReference type="Pfam" id="PF00079">
    <property type="entry name" value="Serpin"/>
    <property type="match status" value="1"/>
</dbReference>
<gene>
    <name evidence="3" type="ORF">DDZ15_14080</name>
</gene>
<dbReference type="GO" id="GO:0004867">
    <property type="term" value="F:serine-type endopeptidase inhibitor activity"/>
    <property type="evidence" value="ECO:0007669"/>
    <property type="project" value="InterPro"/>
</dbReference>
<dbReference type="SMART" id="SM00093">
    <property type="entry name" value="SERPIN"/>
    <property type="match status" value="1"/>
</dbReference>
<evidence type="ECO:0000313" key="4">
    <source>
        <dbReference type="Proteomes" id="UP000245533"/>
    </source>
</evidence>
<proteinExistence type="inferred from homology"/>
<dbReference type="RefSeq" id="WP_109647737.1">
    <property type="nucleotide sequence ID" value="NZ_QGGB01000009.1"/>
</dbReference>
<organism evidence="3 4">
    <name type="scientific">Rhodohalobacter mucosus</name>
    <dbReference type="NCBI Taxonomy" id="2079485"/>
    <lineage>
        <taxon>Bacteria</taxon>
        <taxon>Pseudomonadati</taxon>
        <taxon>Balneolota</taxon>
        <taxon>Balneolia</taxon>
        <taxon>Balneolales</taxon>
        <taxon>Balneolaceae</taxon>
        <taxon>Rhodohalobacter</taxon>
    </lineage>
</organism>
<dbReference type="InterPro" id="IPR042178">
    <property type="entry name" value="Serpin_sf_1"/>
</dbReference>
<dbReference type="Gene3D" id="2.30.39.10">
    <property type="entry name" value="Alpha-1-antitrypsin, domain 1"/>
    <property type="match status" value="1"/>
</dbReference>